<dbReference type="AlphaFoldDB" id="A0A4Z1A844"/>
<dbReference type="InterPro" id="IPR000073">
    <property type="entry name" value="AB_hydrolase_1"/>
</dbReference>
<dbReference type="InterPro" id="IPR029058">
    <property type="entry name" value="AB_hydrolase_fold"/>
</dbReference>
<organism evidence="2 3">
    <name type="scientific">Leptospira jelokensis</name>
    <dbReference type="NCBI Taxonomy" id="2484931"/>
    <lineage>
        <taxon>Bacteria</taxon>
        <taxon>Pseudomonadati</taxon>
        <taxon>Spirochaetota</taxon>
        <taxon>Spirochaetia</taxon>
        <taxon>Leptospirales</taxon>
        <taxon>Leptospiraceae</taxon>
        <taxon>Leptospira</taxon>
    </lineage>
</organism>
<name>A0A4Z1A844_9LEPT</name>
<evidence type="ECO:0000313" key="2">
    <source>
        <dbReference type="EMBL" id="TGL75585.1"/>
    </source>
</evidence>
<dbReference type="Proteomes" id="UP000297567">
    <property type="component" value="Unassembled WGS sequence"/>
</dbReference>
<dbReference type="InterPro" id="IPR050266">
    <property type="entry name" value="AB_hydrolase_sf"/>
</dbReference>
<sequence length="296" mass="34091">MKFLIRFFPILFLIGMPMILFAETNEFDEKLVTSFFQTKEGRIAYTKLGSGKKQFILLPGIGDRKESYLPLANLLAKEGTVYSFDLRGLGQSDVSFSSYGPKETALDVIHFIQKNNLENIYIIANSMTAASAVYIQANEKKRVLGLVLSGPFVRVKEPMSFGFKSMLQIMFRGPWGPSVWAKFYESLFPNQPPSDLEERKEKLKENLKEEGRMFALRSMLFASKKECEDELPNVKGNHIIIMGLKDPDFPSPEEEAYWIRDTIGGKVYLYENGGHYPFLEEPNRFYRDIQILWQKK</sequence>
<dbReference type="GO" id="GO:0016787">
    <property type="term" value="F:hydrolase activity"/>
    <property type="evidence" value="ECO:0007669"/>
    <property type="project" value="UniProtKB-KW"/>
</dbReference>
<evidence type="ECO:0000259" key="1">
    <source>
        <dbReference type="Pfam" id="PF12697"/>
    </source>
</evidence>
<reference evidence="2" key="1">
    <citation type="journal article" date="2019" name="PLoS Negl. Trop. Dis.">
        <title>Revisiting the worldwide diversity of Leptospira species in the environment.</title>
        <authorList>
            <person name="Vincent A.T."/>
            <person name="Schiettekatte O."/>
            <person name="Bourhy P."/>
            <person name="Veyrier F.J."/>
            <person name="Picardeau M."/>
        </authorList>
    </citation>
    <scope>NUCLEOTIDE SEQUENCE [LARGE SCALE GENOMIC DNA]</scope>
    <source>
        <strain evidence="2">201702451</strain>
    </source>
</reference>
<accession>A0A4Z1A844</accession>
<dbReference type="EMBL" id="RQGH01000007">
    <property type="protein sequence ID" value="TGL75585.1"/>
    <property type="molecule type" value="Genomic_DNA"/>
</dbReference>
<comment type="caution">
    <text evidence="2">The sequence shown here is derived from an EMBL/GenBank/DDBJ whole genome shotgun (WGS) entry which is preliminary data.</text>
</comment>
<gene>
    <name evidence="2" type="ORF">EHQ62_01795</name>
</gene>
<keyword evidence="3" id="KW-1185">Reference proteome</keyword>
<proteinExistence type="predicted"/>
<keyword evidence="2" id="KW-0378">Hydrolase</keyword>
<protein>
    <submittedName>
        <fullName evidence="2">Alpha/beta hydrolase</fullName>
    </submittedName>
</protein>
<dbReference type="Gene3D" id="3.40.50.1820">
    <property type="entry name" value="alpha/beta hydrolase"/>
    <property type="match status" value="1"/>
</dbReference>
<dbReference type="Pfam" id="PF12697">
    <property type="entry name" value="Abhydrolase_6"/>
    <property type="match status" value="1"/>
</dbReference>
<dbReference type="GO" id="GO:0016020">
    <property type="term" value="C:membrane"/>
    <property type="evidence" value="ECO:0007669"/>
    <property type="project" value="TreeGrafter"/>
</dbReference>
<dbReference type="PANTHER" id="PTHR43798:SF33">
    <property type="entry name" value="HYDROLASE, PUTATIVE (AFU_ORTHOLOGUE AFUA_2G14860)-RELATED"/>
    <property type="match status" value="1"/>
</dbReference>
<dbReference type="PANTHER" id="PTHR43798">
    <property type="entry name" value="MONOACYLGLYCEROL LIPASE"/>
    <property type="match status" value="1"/>
</dbReference>
<evidence type="ECO:0000313" key="3">
    <source>
        <dbReference type="Proteomes" id="UP000297567"/>
    </source>
</evidence>
<feature type="domain" description="AB hydrolase-1" evidence="1">
    <location>
        <begin position="56"/>
        <end position="286"/>
    </location>
</feature>
<dbReference type="SUPFAM" id="SSF53474">
    <property type="entry name" value="alpha/beta-Hydrolases"/>
    <property type="match status" value="1"/>
</dbReference>